<keyword evidence="1" id="KW-0863">Zinc-finger</keyword>
<feature type="domain" description="C2H2-type" evidence="2">
    <location>
        <begin position="207"/>
        <end position="235"/>
    </location>
</feature>
<dbReference type="Proteomes" id="UP000054359">
    <property type="component" value="Unassembled WGS sequence"/>
</dbReference>
<dbReference type="AlphaFoldDB" id="A0A087TZF3"/>
<dbReference type="SUPFAM" id="SSF57667">
    <property type="entry name" value="beta-beta-alpha zinc fingers"/>
    <property type="match status" value="1"/>
</dbReference>
<keyword evidence="1" id="KW-0862">Zinc</keyword>
<reference evidence="3 4" key="1">
    <citation type="submission" date="2013-11" db="EMBL/GenBank/DDBJ databases">
        <title>Genome sequencing of Stegodyphus mimosarum.</title>
        <authorList>
            <person name="Bechsgaard J."/>
        </authorList>
    </citation>
    <scope>NUCLEOTIDE SEQUENCE [LARGE SCALE GENOMIC DNA]</scope>
</reference>
<evidence type="ECO:0000259" key="2">
    <source>
        <dbReference type="PROSITE" id="PS50157"/>
    </source>
</evidence>
<evidence type="ECO:0000313" key="3">
    <source>
        <dbReference type="EMBL" id="KFM70492.1"/>
    </source>
</evidence>
<dbReference type="PROSITE" id="PS50157">
    <property type="entry name" value="ZINC_FINGER_C2H2_2"/>
    <property type="match status" value="1"/>
</dbReference>
<proteinExistence type="predicted"/>
<dbReference type="PROSITE" id="PS00028">
    <property type="entry name" value="ZINC_FINGER_C2H2_1"/>
    <property type="match status" value="3"/>
</dbReference>
<dbReference type="OrthoDB" id="10020956at2759"/>
<dbReference type="InterPro" id="IPR036236">
    <property type="entry name" value="Znf_C2H2_sf"/>
</dbReference>
<evidence type="ECO:0000313" key="4">
    <source>
        <dbReference type="Proteomes" id="UP000054359"/>
    </source>
</evidence>
<dbReference type="GO" id="GO:0008270">
    <property type="term" value="F:zinc ion binding"/>
    <property type="evidence" value="ECO:0007669"/>
    <property type="project" value="UniProtKB-KW"/>
</dbReference>
<dbReference type="PANTHER" id="PTHR21190">
    <property type="entry name" value="GH10077P"/>
    <property type="match status" value="1"/>
</dbReference>
<name>A0A087TZF3_STEMI</name>
<dbReference type="Gene3D" id="3.30.160.60">
    <property type="entry name" value="Classic Zinc Finger"/>
    <property type="match status" value="1"/>
</dbReference>
<gene>
    <name evidence="3" type="ORF">X975_19977</name>
</gene>
<dbReference type="SMART" id="SM00355">
    <property type="entry name" value="ZnF_C2H2"/>
    <property type="match status" value="4"/>
</dbReference>
<keyword evidence="1" id="KW-0479">Metal-binding</keyword>
<accession>A0A087TZF3</accession>
<feature type="non-terminal residue" evidence="3">
    <location>
        <position position="251"/>
    </location>
</feature>
<dbReference type="EMBL" id="KK117452">
    <property type="protein sequence ID" value="KFM70492.1"/>
    <property type="molecule type" value="Genomic_DNA"/>
</dbReference>
<dbReference type="InterPro" id="IPR013087">
    <property type="entry name" value="Znf_C2H2_type"/>
</dbReference>
<protein>
    <recommendedName>
        <fullName evidence="2">C2H2-type domain-containing protein</fullName>
    </recommendedName>
</protein>
<sequence>METEHGFLGTSVTDETGHSQENSLQCEACSEQFPDRLTFLSHKLKSHGIISPGLEALADSIENGDLTYFSAGKQKSSNSSFCQICNKELCNKYFMKTHMMKMHGIDVDKIQQEKWSALSGGVYCDICQKFLCSKYFLKIHKQNVHGIIEDSSKLAVIGSPMPNVLGIAEKKSERLSGNYSQGIKFNNRNDPVSSQEDSMKRSSNNMFSCDICGQEFLNKLFLQVHLVNKHVKCNESKSFLNMAISSYSQSA</sequence>
<organism evidence="3 4">
    <name type="scientific">Stegodyphus mimosarum</name>
    <name type="common">African social velvet spider</name>
    <dbReference type="NCBI Taxonomy" id="407821"/>
    <lineage>
        <taxon>Eukaryota</taxon>
        <taxon>Metazoa</taxon>
        <taxon>Ecdysozoa</taxon>
        <taxon>Arthropoda</taxon>
        <taxon>Chelicerata</taxon>
        <taxon>Arachnida</taxon>
        <taxon>Araneae</taxon>
        <taxon>Araneomorphae</taxon>
        <taxon>Entelegynae</taxon>
        <taxon>Eresoidea</taxon>
        <taxon>Eresidae</taxon>
        <taxon>Stegodyphus</taxon>
    </lineage>
</organism>
<evidence type="ECO:0000256" key="1">
    <source>
        <dbReference type="PROSITE-ProRule" id="PRU00042"/>
    </source>
</evidence>
<dbReference type="STRING" id="407821.A0A087TZF3"/>
<keyword evidence="4" id="KW-1185">Reference proteome</keyword>
<dbReference type="PANTHER" id="PTHR21190:SF1">
    <property type="entry name" value="GH10077P"/>
    <property type="match status" value="1"/>
</dbReference>